<feature type="compositionally biased region" description="Polar residues" evidence="1">
    <location>
        <begin position="92"/>
        <end position="109"/>
    </location>
</feature>
<dbReference type="RefSeq" id="XP_010762537.1">
    <property type="nucleotide sequence ID" value="XM_010764235.1"/>
</dbReference>
<feature type="compositionally biased region" description="Low complexity" evidence="1">
    <location>
        <begin position="37"/>
        <end position="74"/>
    </location>
</feature>
<evidence type="ECO:0000256" key="1">
    <source>
        <dbReference type="SAM" id="MobiDB-lite"/>
    </source>
</evidence>
<name>C1GII8_PARBD</name>
<keyword evidence="3" id="KW-1185">Reference proteome</keyword>
<gene>
    <name evidence="2" type="ORF">PADG_07074</name>
</gene>
<protein>
    <submittedName>
        <fullName evidence="2">Uncharacterized protein</fullName>
    </submittedName>
</protein>
<dbReference type="eggNOG" id="ENOG502T3YQ">
    <property type="taxonomic scope" value="Eukaryota"/>
</dbReference>
<dbReference type="KEGG" id="pbn:PADG_07074"/>
<accession>C1GII8</accession>
<feature type="compositionally biased region" description="Low complexity" evidence="1">
    <location>
        <begin position="1"/>
        <end position="19"/>
    </location>
</feature>
<dbReference type="HOGENOM" id="CLU_1845700_0_0_1"/>
<dbReference type="VEuPathDB" id="FungiDB:PADG_07074"/>
<dbReference type="GeneID" id="22585647"/>
<dbReference type="EMBL" id="KN275966">
    <property type="protein sequence ID" value="EEH42254.1"/>
    <property type="molecule type" value="Genomic_DNA"/>
</dbReference>
<reference evidence="2 3" key="1">
    <citation type="journal article" date="2011" name="PLoS Genet.">
        <title>Comparative genomic analysis of human fungal pathogens causing paracoccidioidomycosis.</title>
        <authorList>
            <person name="Desjardins C.A."/>
            <person name="Champion M.D."/>
            <person name="Holder J.W."/>
            <person name="Muszewska A."/>
            <person name="Goldberg J."/>
            <person name="Bailao A.M."/>
            <person name="Brigido M.M."/>
            <person name="Ferreira M.E."/>
            <person name="Garcia A.M."/>
            <person name="Grynberg M."/>
            <person name="Gujja S."/>
            <person name="Heiman D.I."/>
            <person name="Henn M.R."/>
            <person name="Kodira C.D."/>
            <person name="Leon-Narvaez H."/>
            <person name="Longo L.V."/>
            <person name="Ma L.J."/>
            <person name="Malavazi I."/>
            <person name="Matsuo A.L."/>
            <person name="Morais F.V."/>
            <person name="Pereira M."/>
            <person name="Rodriguez-Brito S."/>
            <person name="Sakthikumar S."/>
            <person name="Salem-Izacc S.M."/>
            <person name="Sykes S.M."/>
            <person name="Teixeira M.M."/>
            <person name="Vallejo M.C."/>
            <person name="Walter M.E."/>
            <person name="Yandava C."/>
            <person name="Young S."/>
            <person name="Zeng Q."/>
            <person name="Zucker J."/>
            <person name="Felipe M.S."/>
            <person name="Goldman G.H."/>
            <person name="Haas B.J."/>
            <person name="McEwen J.G."/>
            <person name="Nino-Vega G."/>
            <person name="Puccia R."/>
            <person name="San-Blas G."/>
            <person name="Soares C.M."/>
            <person name="Birren B.W."/>
            <person name="Cuomo C.A."/>
        </authorList>
    </citation>
    <scope>NUCLEOTIDE SEQUENCE [LARGE SCALE GENOMIC DNA]</scope>
    <source>
        <strain evidence="2 3">Pb18</strain>
    </source>
</reference>
<dbReference type="Proteomes" id="UP000001628">
    <property type="component" value="Unassembled WGS sequence"/>
</dbReference>
<dbReference type="AlphaFoldDB" id="C1GII8"/>
<proteinExistence type="predicted"/>
<sequence length="139" mass="15426">MATTSHSSHSSHPARFSHSALPSHNKKHPTAASIPASTSTSTTTPTSSDDDNNNNNNNNNNKNSSSPSPSSSSSKQEHELHWKPIGRPGISPATSHWQPQFNRKQSWNEQDMKHHMQQRLTGLEKGRESGFTEIEKEMM</sequence>
<organism evidence="2 3">
    <name type="scientific">Paracoccidioides brasiliensis (strain Pb18)</name>
    <dbReference type="NCBI Taxonomy" id="502780"/>
    <lineage>
        <taxon>Eukaryota</taxon>
        <taxon>Fungi</taxon>
        <taxon>Dikarya</taxon>
        <taxon>Ascomycota</taxon>
        <taxon>Pezizomycotina</taxon>
        <taxon>Eurotiomycetes</taxon>
        <taxon>Eurotiomycetidae</taxon>
        <taxon>Onygenales</taxon>
        <taxon>Ajellomycetaceae</taxon>
        <taxon>Paracoccidioides</taxon>
    </lineage>
</organism>
<dbReference type="OrthoDB" id="5425892at2759"/>
<dbReference type="InParanoid" id="C1GII8"/>
<feature type="region of interest" description="Disordered" evidence="1">
    <location>
        <begin position="1"/>
        <end position="113"/>
    </location>
</feature>
<evidence type="ECO:0000313" key="2">
    <source>
        <dbReference type="EMBL" id="EEH42254.1"/>
    </source>
</evidence>
<evidence type="ECO:0000313" key="3">
    <source>
        <dbReference type="Proteomes" id="UP000001628"/>
    </source>
</evidence>